<reference evidence="3" key="1">
    <citation type="submission" date="2019-03" db="EMBL/GenBank/DDBJ databases">
        <title>Improved annotation for the trematode Fasciola hepatica.</title>
        <authorList>
            <person name="Choi Y.-J."/>
            <person name="Martin J."/>
            <person name="Mitreva M."/>
        </authorList>
    </citation>
    <scope>NUCLEOTIDE SEQUENCE [LARGE SCALE GENOMIC DNA]</scope>
</reference>
<dbReference type="AlphaFoldDB" id="A0A4E0RVE6"/>
<evidence type="ECO:0000313" key="3">
    <source>
        <dbReference type="EMBL" id="THD25237.1"/>
    </source>
</evidence>
<dbReference type="InterPro" id="IPR016186">
    <property type="entry name" value="C-type_lectin-like/link_sf"/>
</dbReference>
<sequence>MLNTNTKKCIAFLCLSLILCVAGDASNSSPIEDKTNCSRVLGSFVPKADRVTKDREMVCLPPHGKCYLKFFENRTHDEGEEECRKYGAVIVRPESDEESAALAKLANGDFHLSGRRVSEDERYDFPDDMPVYANWICFRDTYRGLCLAASTKKGLWRPIDCSRKIVTICQF</sequence>
<feature type="signal peptide" evidence="1">
    <location>
        <begin position="1"/>
        <end position="25"/>
    </location>
</feature>
<comment type="caution">
    <text evidence="3">The sequence shown here is derived from an EMBL/GenBank/DDBJ whole genome shotgun (WGS) entry which is preliminary data.</text>
</comment>
<dbReference type="PROSITE" id="PS50041">
    <property type="entry name" value="C_TYPE_LECTIN_2"/>
    <property type="match status" value="1"/>
</dbReference>
<evidence type="ECO:0000256" key="1">
    <source>
        <dbReference type="SAM" id="SignalP"/>
    </source>
</evidence>
<keyword evidence="1" id="KW-0732">Signal</keyword>
<dbReference type="SUPFAM" id="SSF56436">
    <property type="entry name" value="C-type lectin-like"/>
    <property type="match status" value="1"/>
</dbReference>
<dbReference type="Gene3D" id="3.10.100.10">
    <property type="entry name" value="Mannose-Binding Protein A, subunit A"/>
    <property type="match status" value="1"/>
</dbReference>
<gene>
    <name evidence="3" type="ORF">D915_003922</name>
</gene>
<dbReference type="Proteomes" id="UP000230066">
    <property type="component" value="Unassembled WGS sequence"/>
</dbReference>
<evidence type="ECO:0000259" key="2">
    <source>
        <dbReference type="PROSITE" id="PS50041"/>
    </source>
</evidence>
<dbReference type="InterPro" id="IPR016187">
    <property type="entry name" value="CTDL_fold"/>
</dbReference>
<keyword evidence="4" id="KW-1185">Reference proteome</keyword>
<dbReference type="Pfam" id="PF00059">
    <property type="entry name" value="Lectin_C"/>
    <property type="match status" value="1"/>
</dbReference>
<feature type="chain" id="PRO_5020036745" description="C-type lectin domain-containing protein" evidence="1">
    <location>
        <begin position="26"/>
        <end position="171"/>
    </location>
</feature>
<dbReference type="CDD" id="cd00037">
    <property type="entry name" value="CLECT"/>
    <property type="match status" value="1"/>
</dbReference>
<proteinExistence type="predicted"/>
<dbReference type="EMBL" id="JXXN02001228">
    <property type="protein sequence ID" value="THD25237.1"/>
    <property type="molecule type" value="Genomic_DNA"/>
</dbReference>
<evidence type="ECO:0000313" key="4">
    <source>
        <dbReference type="Proteomes" id="UP000230066"/>
    </source>
</evidence>
<dbReference type="SMART" id="SM00034">
    <property type="entry name" value="CLECT"/>
    <property type="match status" value="1"/>
</dbReference>
<feature type="domain" description="C-type lectin" evidence="2">
    <location>
        <begin position="62"/>
        <end position="170"/>
    </location>
</feature>
<accession>A0A4E0RVE6</accession>
<name>A0A4E0RVE6_FASHE</name>
<organism evidence="3 4">
    <name type="scientific">Fasciola hepatica</name>
    <name type="common">Liver fluke</name>
    <dbReference type="NCBI Taxonomy" id="6192"/>
    <lineage>
        <taxon>Eukaryota</taxon>
        <taxon>Metazoa</taxon>
        <taxon>Spiralia</taxon>
        <taxon>Lophotrochozoa</taxon>
        <taxon>Platyhelminthes</taxon>
        <taxon>Trematoda</taxon>
        <taxon>Digenea</taxon>
        <taxon>Plagiorchiida</taxon>
        <taxon>Echinostomata</taxon>
        <taxon>Echinostomatoidea</taxon>
        <taxon>Fasciolidae</taxon>
        <taxon>Fasciola</taxon>
    </lineage>
</organism>
<dbReference type="InterPro" id="IPR001304">
    <property type="entry name" value="C-type_lectin-like"/>
</dbReference>
<protein>
    <recommendedName>
        <fullName evidence="2">C-type lectin domain-containing protein</fullName>
    </recommendedName>
</protein>